<dbReference type="PANTHER" id="PTHR35335">
    <property type="entry name" value="UPF0716 PROTEIN FXSA"/>
    <property type="match status" value="1"/>
</dbReference>
<gene>
    <name evidence="2" type="ORF">BN971_00475</name>
</gene>
<keyword evidence="1" id="KW-1133">Transmembrane helix</keyword>
<evidence type="ECO:0000313" key="3">
    <source>
        <dbReference type="Proteomes" id="UP000198875"/>
    </source>
</evidence>
<evidence type="ECO:0000256" key="1">
    <source>
        <dbReference type="SAM" id="Phobius"/>
    </source>
</evidence>
<dbReference type="RefSeq" id="WP_085180980.1">
    <property type="nucleotide sequence ID" value="NZ_CSTD01000001.1"/>
</dbReference>
<proteinExistence type="predicted"/>
<dbReference type="Proteomes" id="UP000198875">
    <property type="component" value="Unassembled WGS sequence"/>
</dbReference>
<feature type="transmembrane region" description="Helical" evidence="1">
    <location>
        <begin position="7"/>
        <end position="26"/>
    </location>
</feature>
<accession>A0A0U0W1Y0</accession>
<dbReference type="OrthoDB" id="4641426at2"/>
<evidence type="ECO:0000313" key="2">
    <source>
        <dbReference type="EMBL" id="CPR04795.1"/>
    </source>
</evidence>
<sequence>MVSRLLLIYAVVELAAVFALVSTVGWGWTLLVLLATSLLGWGLLAPMAGSHLIQRIGQLRSGLTERRVAGDSAMITLAMALVMVPGLVTTALGLLLLVPPIRSVAGPGLAAVAVRGLRRRVPLVSYATAFATASARGYSGDPGPRGDYIDGEVIDVHDVDPPALPHRGAGRV</sequence>
<protein>
    <submittedName>
        <fullName evidence="2">FxsA</fullName>
    </submittedName>
</protein>
<keyword evidence="1" id="KW-0812">Transmembrane</keyword>
<dbReference type="PANTHER" id="PTHR35335:SF1">
    <property type="entry name" value="UPF0716 PROTEIN FXSA"/>
    <property type="match status" value="1"/>
</dbReference>
<dbReference type="EMBL" id="CSTD01000001">
    <property type="protein sequence ID" value="CPR04795.1"/>
    <property type="molecule type" value="Genomic_DNA"/>
</dbReference>
<dbReference type="GO" id="GO:0016020">
    <property type="term" value="C:membrane"/>
    <property type="evidence" value="ECO:0007669"/>
    <property type="project" value="InterPro"/>
</dbReference>
<dbReference type="NCBIfam" id="NF008528">
    <property type="entry name" value="PRK11463.1-2"/>
    <property type="match status" value="1"/>
</dbReference>
<feature type="transmembrane region" description="Helical" evidence="1">
    <location>
        <begin position="32"/>
        <end position="53"/>
    </location>
</feature>
<dbReference type="Pfam" id="PF04186">
    <property type="entry name" value="FxsA"/>
    <property type="match status" value="1"/>
</dbReference>
<dbReference type="AlphaFoldDB" id="A0A0U0W1Y0"/>
<keyword evidence="1" id="KW-0472">Membrane</keyword>
<feature type="transmembrane region" description="Helical" evidence="1">
    <location>
        <begin position="74"/>
        <end position="98"/>
    </location>
</feature>
<reference evidence="2 3" key="1">
    <citation type="submission" date="2015-03" db="EMBL/GenBank/DDBJ databases">
        <authorList>
            <person name="Murphy D."/>
        </authorList>
    </citation>
    <scope>NUCLEOTIDE SEQUENCE [LARGE SCALE GENOMIC DNA]</scope>
    <source>
        <strain evidence="2 3">DSM 44277</strain>
    </source>
</reference>
<dbReference type="InterPro" id="IPR007313">
    <property type="entry name" value="FxsA"/>
</dbReference>
<name>A0A0U0W1Y0_MYCBE</name>
<organism evidence="2 3">
    <name type="scientific">Mycobacterium bohemicum DSM 44277</name>
    <dbReference type="NCBI Taxonomy" id="1236609"/>
    <lineage>
        <taxon>Bacteria</taxon>
        <taxon>Bacillati</taxon>
        <taxon>Actinomycetota</taxon>
        <taxon>Actinomycetes</taxon>
        <taxon>Mycobacteriales</taxon>
        <taxon>Mycobacteriaceae</taxon>
        <taxon>Mycobacterium</taxon>
    </lineage>
</organism>